<gene>
    <name evidence="3" type="ORF">Plil01_000545500</name>
</gene>
<dbReference type="PANTHER" id="PTHR20946:SF0">
    <property type="entry name" value="SANT AND BTB DOMAIN REGULATOR OF CLASS SWITCH RECOMBINATION"/>
    <property type="match status" value="1"/>
</dbReference>
<dbReference type="OrthoDB" id="550012at2759"/>
<evidence type="ECO:0000256" key="1">
    <source>
        <dbReference type="SAM" id="MobiDB-lite"/>
    </source>
</evidence>
<dbReference type="InterPro" id="IPR045902">
    <property type="entry name" value="SANBR-like"/>
</dbReference>
<dbReference type="InterPro" id="IPR021777">
    <property type="entry name" value="SANBR_BTB"/>
</dbReference>
<feature type="domain" description="SANT and BTB" evidence="2">
    <location>
        <begin position="45"/>
        <end position="141"/>
    </location>
</feature>
<protein>
    <submittedName>
        <fullName evidence="3">Unnamed protein product</fullName>
    </submittedName>
</protein>
<dbReference type="AlphaFoldDB" id="A0A9W6WJL0"/>
<name>A0A9W6WJL0_9STRA</name>
<evidence type="ECO:0000313" key="3">
    <source>
        <dbReference type="EMBL" id="GMF15698.1"/>
    </source>
</evidence>
<dbReference type="Pfam" id="PF11822">
    <property type="entry name" value="BTB_SANBR"/>
    <property type="match status" value="1"/>
</dbReference>
<evidence type="ECO:0000313" key="4">
    <source>
        <dbReference type="Proteomes" id="UP001165083"/>
    </source>
</evidence>
<dbReference type="InterPro" id="IPR011333">
    <property type="entry name" value="SKP1/BTB/POZ_sf"/>
</dbReference>
<reference evidence="3" key="1">
    <citation type="submission" date="2023-04" db="EMBL/GenBank/DDBJ databases">
        <title>Phytophthora lilii NBRC 32176.</title>
        <authorList>
            <person name="Ichikawa N."/>
            <person name="Sato H."/>
            <person name="Tonouchi N."/>
        </authorList>
    </citation>
    <scope>NUCLEOTIDE SEQUENCE</scope>
    <source>
        <strain evidence="3">NBRC 32176</strain>
    </source>
</reference>
<proteinExistence type="predicted"/>
<comment type="caution">
    <text evidence="3">The sequence shown here is derived from an EMBL/GenBank/DDBJ whole genome shotgun (WGS) entry which is preliminary data.</text>
</comment>
<dbReference type="PANTHER" id="PTHR20946">
    <property type="entry name" value="SANT AND BTB DOMAIN REGULATOR OF CLASS SWITCH RECOMBINATION"/>
    <property type="match status" value="1"/>
</dbReference>
<keyword evidence="4" id="KW-1185">Reference proteome</keyword>
<accession>A0A9W6WJL0</accession>
<dbReference type="SUPFAM" id="SSF54695">
    <property type="entry name" value="POZ domain"/>
    <property type="match status" value="1"/>
</dbReference>
<dbReference type="Gene3D" id="3.30.710.10">
    <property type="entry name" value="Potassium Channel Kv1.1, Chain A"/>
    <property type="match status" value="1"/>
</dbReference>
<sequence length="464" mass="52364">MVLQVSQERTTQHKCVAKEMKSSSRPLSTATEAAPAASSSSSRSVVIHVFDEYRKSSKEFQCQRDLLLTKMKYFQAYLNEANEHDEIDISVHCDVEIFELLMEYMHQRDHEWRPRITLENIASILVSSEFLQMEELVEECVAFISGRVQDFMLLRVDFGCLSDTTIAKIAGNCTPEQLQTLHDPKDKILSKLRRKKVEALVKTLQEGGRRLELCMNCELLYIRDDRDCVGCQQGKRQIGVHGELVGKHQAKTGWQVETFLRELVADKSISWSAAYWYVWASTKYCHCSVCKQKCSLLELRECAYHPGTIVDHGPAAKYSCCSARIFSADEISTRGCRTTAHVPVQSDKHADVNSFGNVITLPNMWEQIRSCEKIARAQGPPSSGDASGSGRVDVASLFPPPQTKKPGGPVVEREPSSRKLNVAGEGNSAGYRKQCKVLQLQERDRIWCQDIARRLLLQRKKATS</sequence>
<evidence type="ECO:0000259" key="2">
    <source>
        <dbReference type="Pfam" id="PF11822"/>
    </source>
</evidence>
<dbReference type="Proteomes" id="UP001165083">
    <property type="component" value="Unassembled WGS sequence"/>
</dbReference>
<feature type="compositionally biased region" description="Low complexity" evidence="1">
    <location>
        <begin position="379"/>
        <end position="390"/>
    </location>
</feature>
<organism evidence="3 4">
    <name type="scientific">Phytophthora lilii</name>
    <dbReference type="NCBI Taxonomy" id="2077276"/>
    <lineage>
        <taxon>Eukaryota</taxon>
        <taxon>Sar</taxon>
        <taxon>Stramenopiles</taxon>
        <taxon>Oomycota</taxon>
        <taxon>Peronosporomycetes</taxon>
        <taxon>Peronosporales</taxon>
        <taxon>Peronosporaceae</taxon>
        <taxon>Phytophthora</taxon>
    </lineage>
</organism>
<dbReference type="EMBL" id="BSXW01000229">
    <property type="protein sequence ID" value="GMF15698.1"/>
    <property type="molecule type" value="Genomic_DNA"/>
</dbReference>
<feature type="region of interest" description="Disordered" evidence="1">
    <location>
        <begin position="376"/>
        <end position="426"/>
    </location>
</feature>